<gene>
    <name evidence="1" type="ORF">K469DRAFT_755212</name>
</gene>
<sequence>MGSQSSQKVPSVFKFDKSAPGGFKWGFRLEDDPDRICFSKLSYRYPDPAQIHAAQTLASFSTKPGKLPPNRKVTDGMTKFLEAIRAVAIDRMTADWRKYFVESTPMEAILTVPAVWSDKAKSDTLQCAHKAGFGELNKID</sequence>
<dbReference type="SUPFAM" id="SSF53067">
    <property type="entry name" value="Actin-like ATPase domain"/>
    <property type="match status" value="1"/>
</dbReference>
<evidence type="ECO:0000313" key="2">
    <source>
        <dbReference type="Proteomes" id="UP000800200"/>
    </source>
</evidence>
<proteinExistence type="predicted"/>
<dbReference type="EMBL" id="ML994691">
    <property type="protein sequence ID" value="KAF2177252.1"/>
    <property type="molecule type" value="Genomic_DNA"/>
</dbReference>
<dbReference type="Gene3D" id="3.30.420.40">
    <property type="match status" value="1"/>
</dbReference>
<organism evidence="1 2">
    <name type="scientific">Zopfia rhizophila CBS 207.26</name>
    <dbReference type="NCBI Taxonomy" id="1314779"/>
    <lineage>
        <taxon>Eukaryota</taxon>
        <taxon>Fungi</taxon>
        <taxon>Dikarya</taxon>
        <taxon>Ascomycota</taxon>
        <taxon>Pezizomycotina</taxon>
        <taxon>Dothideomycetes</taxon>
        <taxon>Dothideomycetes incertae sedis</taxon>
        <taxon>Zopfiaceae</taxon>
        <taxon>Zopfia</taxon>
    </lineage>
</organism>
<evidence type="ECO:0000313" key="1">
    <source>
        <dbReference type="EMBL" id="KAF2177252.1"/>
    </source>
</evidence>
<dbReference type="Proteomes" id="UP000800200">
    <property type="component" value="Unassembled WGS sequence"/>
</dbReference>
<keyword evidence="2" id="KW-1185">Reference proteome</keyword>
<dbReference type="AlphaFoldDB" id="A0A6A6DFT4"/>
<name>A0A6A6DFT4_9PEZI</name>
<reference evidence="1" key="1">
    <citation type="journal article" date="2020" name="Stud. Mycol.">
        <title>101 Dothideomycetes genomes: a test case for predicting lifestyles and emergence of pathogens.</title>
        <authorList>
            <person name="Haridas S."/>
            <person name="Albert R."/>
            <person name="Binder M."/>
            <person name="Bloem J."/>
            <person name="Labutti K."/>
            <person name="Salamov A."/>
            <person name="Andreopoulos B."/>
            <person name="Baker S."/>
            <person name="Barry K."/>
            <person name="Bills G."/>
            <person name="Bluhm B."/>
            <person name="Cannon C."/>
            <person name="Castanera R."/>
            <person name="Culley D."/>
            <person name="Daum C."/>
            <person name="Ezra D."/>
            <person name="Gonzalez J."/>
            <person name="Henrissat B."/>
            <person name="Kuo A."/>
            <person name="Liang C."/>
            <person name="Lipzen A."/>
            <person name="Lutzoni F."/>
            <person name="Magnuson J."/>
            <person name="Mondo S."/>
            <person name="Nolan M."/>
            <person name="Ohm R."/>
            <person name="Pangilinan J."/>
            <person name="Park H.-J."/>
            <person name="Ramirez L."/>
            <person name="Alfaro M."/>
            <person name="Sun H."/>
            <person name="Tritt A."/>
            <person name="Yoshinaga Y."/>
            <person name="Zwiers L.-H."/>
            <person name="Turgeon B."/>
            <person name="Goodwin S."/>
            <person name="Spatafora J."/>
            <person name="Crous P."/>
            <person name="Grigoriev I."/>
        </authorList>
    </citation>
    <scope>NUCLEOTIDE SEQUENCE</scope>
    <source>
        <strain evidence="1">CBS 207.26</strain>
    </source>
</reference>
<protein>
    <submittedName>
        <fullName evidence="1">Uncharacterized protein</fullName>
    </submittedName>
</protein>
<dbReference type="InterPro" id="IPR043129">
    <property type="entry name" value="ATPase_NBD"/>
</dbReference>
<dbReference type="OrthoDB" id="2963168at2759"/>
<accession>A0A6A6DFT4</accession>